<proteinExistence type="predicted"/>
<evidence type="ECO:0000313" key="2">
    <source>
        <dbReference type="EMBL" id="MBW8191219.1"/>
    </source>
</evidence>
<feature type="signal peptide" evidence="1">
    <location>
        <begin position="1"/>
        <end position="22"/>
    </location>
</feature>
<comment type="caution">
    <text evidence="2">The sequence shown here is derived from an EMBL/GenBank/DDBJ whole genome shotgun (WGS) entry which is preliminary data.</text>
</comment>
<name>A0ABS7EG61_9GAMM</name>
<accession>A0ABS7EG61</accession>
<dbReference type="SUPFAM" id="SSF56925">
    <property type="entry name" value="OMPA-like"/>
    <property type="match status" value="1"/>
</dbReference>
<gene>
    <name evidence="2" type="ORF">K0504_09240</name>
</gene>
<dbReference type="RefSeq" id="WP_220103901.1">
    <property type="nucleotide sequence ID" value="NZ_JAHZSS010000009.1"/>
</dbReference>
<evidence type="ECO:0000256" key="1">
    <source>
        <dbReference type="SAM" id="SignalP"/>
    </source>
</evidence>
<keyword evidence="1" id="KW-0732">Signal</keyword>
<sequence length="182" mass="20258">MVKQWMMAAACSAAGLAIPTQATEIYANLGLNYHNVSFDTGNAQADADDDSDAGYHLGFGVRRPFGEHQQHWFGFRVDFDEVLGDSMVGFRAIDYQYQLDDHWRLGAFFGAASLDTGASQTGYYLGGGATYLNIYPQLDVGLDVRYGDRLARDVLFADDPETDSPDIFYDVLSTSLYLSWRF</sequence>
<dbReference type="Proteomes" id="UP001166251">
    <property type="component" value="Unassembled WGS sequence"/>
</dbReference>
<feature type="chain" id="PRO_5045993749" description="Outer membrane protein beta-barrel domain-containing protein" evidence="1">
    <location>
        <begin position="23"/>
        <end position="182"/>
    </location>
</feature>
<keyword evidence="3" id="KW-1185">Reference proteome</keyword>
<evidence type="ECO:0000313" key="3">
    <source>
        <dbReference type="Proteomes" id="UP001166251"/>
    </source>
</evidence>
<dbReference type="EMBL" id="JAHZSS010000009">
    <property type="protein sequence ID" value="MBW8191219.1"/>
    <property type="molecule type" value="Genomic_DNA"/>
</dbReference>
<organism evidence="2 3">
    <name type="scientific">Neiella holothuriorum</name>
    <dbReference type="NCBI Taxonomy" id="2870530"/>
    <lineage>
        <taxon>Bacteria</taxon>
        <taxon>Pseudomonadati</taxon>
        <taxon>Pseudomonadota</taxon>
        <taxon>Gammaproteobacteria</taxon>
        <taxon>Alteromonadales</taxon>
        <taxon>Echinimonadaceae</taxon>
        <taxon>Neiella</taxon>
    </lineage>
</organism>
<reference evidence="2" key="1">
    <citation type="submission" date="2021-07" db="EMBL/GenBank/DDBJ databases">
        <title>Neiella marina sp. nov., isolated from the intestinal content of sea cucumber Apostichopus japonicus.</title>
        <authorList>
            <person name="Bai X."/>
        </authorList>
    </citation>
    <scope>NUCLEOTIDE SEQUENCE</scope>
    <source>
        <strain evidence="2">126</strain>
    </source>
</reference>
<evidence type="ECO:0008006" key="4">
    <source>
        <dbReference type="Google" id="ProtNLM"/>
    </source>
</evidence>
<dbReference type="InterPro" id="IPR011250">
    <property type="entry name" value="OMP/PagP_B-barrel"/>
</dbReference>
<protein>
    <recommendedName>
        <fullName evidence="4">Outer membrane protein beta-barrel domain-containing protein</fullName>
    </recommendedName>
</protein>